<feature type="compositionally biased region" description="Basic and acidic residues" evidence="1">
    <location>
        <begin position="23"/>
        <end position="45"/>
    </location>
</feature>
<dbReference type="OMA" id="DASCPVY"/>
<evidence type="ECO:0000256" key="1">
    <source>
        <dbReference type="SAM" id="MobiDB-lite"/>
    </source>
</evidence>
<dbReference type="VEuPathDB" id="FungiDB:ASPTUDRAFT_76485"/>
<evidence type="ECO:0000313" key="2">
    <source>
        <dbReference type="EMBL" id="OJI82895.1"/>
    </source>
</evidence>
<dbReference type="EMBL" id="KV878204">
    <property type="protein sequence ID" value="OJI82895.1"/>
    <property type="molecule type" value="Genomic_DNA"/>
</dbReference>
<dbReference type="Proteomes" id="UP000184304">
    <property type="component" value="Unassembled WGS sequence"/>
</dbReference>
<dbReference type="AlphaFoldDB" id="A0A1L9N1A2"/>
<feature type="compositionally biased region" description="Polar residues" evidence="1">
    <location>
        <begin position="46"/>
        <end position="56"/>
    </location>
</feature>
<evidence type="ECO:0000313" key="3">
    <source>
        <dbReference type="Proteomes" id="UP000184304"/>
    </source>
</evidence>
<organism evidence="2 3">
    <name type="scientific">Aspergillus tubingensis (strain CBS 134.48)</name>
    <dbReference type="NCBI Taxonomy" id="767770"/>
    <lineage>
        <taxon>Eukaryota</taxon>
        <taxon>Fungi</taxon>
        <taxon>Dikarya</taxon>
        <taxon>Ascomycota</taxon>
        <taxon>Pezizomycotina</taxon>
        <taxon>Eurotiomycetes</taxon>
        <taxon>Eurotiomycetidae</taxon>
        <taxon>Eurotiales</taxon>
        <taxon>Aspergillaceae</taxon>
        <taxon>Aspergillus</taxon>
        <taxon>Aspergillus subgen. Circumdati</taxon>
    </lineage>
</organism>
<keyword evidence="3" id="KW-1185">Reference proteome</keyword>
<gene>
    <name evidence="2" type="ORF">ASPTUDRAFT_76485</name>
</gene>
<accession>A0A1L9N1A2</accession>
<reference evidence="3" key="1">
    <citation type="journal article" date="2017" name="Genome Biol.">
        <title>Comparative genomics reveals high biological diversity and specific adaptations in the industrially and medically important fungal genus Aspergillus.</title>
        <authorList>
            <person name="de Vries R.P."/>
            <person name="Riley R."/>
            <person name="Wiebenga A."/>
            <person name="Aguilar-Osorio G."/>
            <person name="Amillis S."/>
            <person name="Uchima C.A."/>
            <person name="Anderluh G."/>
            <person name="Asadollahi M."/>
            <person name="Askin M."/>
            <person name="Barry K."/>
            <person name="Battaglia E."/>
            <person name="Bayram O."/>
            <person name="Benocci T."/>
            <person name="Braus-Stromeyer S.A."/>
            <person name="Caldana C."/>
            <person name="Canovas D."/>
            <person name="Cerqueira G.C."/>
            <person name="Chen F."/>
            <person name="Chen W."/>
            <person name="Choi C."/>
            <person name="Clum A."/>
            <person name="Dos Santos R.A."/>
            <person name="Damasio A.R."/>
            <person name="Diallinas G."/>
            <person name="Emri T."/>
            <person name="Fekete E."/>
            <person name="Flipphi M."/>
            <person name="Freyberg S."/>
            <person name="Gallo A."/>
            <person name="Gournas C."/>
            <person name="Habgood R."/>
            <person name="Hainaut M."/>
            <person name="Harispe M.L."/>
            <person name="Henrissat B."/>
            <person name="Hilden K.S."/>
            <person name="Hope R."/>
            <person name="Hossain A."/>
            <person name="Karabika E."/>
            <person name="Karaffa L."/>
            <person name="Karanyi Z."/>
            <person name="Krasevec N."/>
            <person name="Kuo A."/>
            <person name="Kusch H."/>
            <person name="LaButti K."/>
            <person name="Lagendijk E.L."/>
            <person name="Lapidus A."/>
            <person name="Levasseur A."/>
            <person name="Lindquist E."/>
            <person name="Lipzen A."/>
            <person name="Logrieco A.F."/>
            <person name="MacCabe A."/>
            <person name="Maekelae M.R."/>
            <person name="Malavazi I."/>
            <person name="Melin P."/>
            <person name="Meyer V."/>
            <person name="Mielnichuk N."/>
            <person name="Miskei M."/>
            <person name="Molnar A.P."/>
            <person name="Mule G."/>
            <person name="Ngan C.Y."/>
            <person name="Orejas M."/>
            <person name="Orosz E."/>
            <person name="Ouedraogo J.P."/>
            <person name="Overkamp K.M."/>
            <person name="Park H.-S."/>
            <person name="Perrone G."/>
            <person name="Piumi F."/>
            <person name="Punt P.J."/>
            <person name="Ram A.F."/>
            <person name="Ramon A."/>
            <person name="Rauscher S."/>
            <person name="Record E."/>
            <person name="Riano-Pachon D.M."/>
            <person name="Robert V."/>
            <person name="Roehrig J."/>
            <person name="Ruller R."/>
            <person name="Salamov A."/>
            <person name="Salih N.S."/>
            <person name="Samson R.A."/>
            <person name="Sandor E."/>
            <person name="Sanguinetti M."/>
            <person name="Schuetze T."/>
            <person name="Sepcic K."/>
            <person name="Shelest E."/>
            <person name="Sherlock G."/>
            <person name="Sophianopoulou V."/>
            <person name="Squina F.M."/>
            <person name="Sun H."/>
            <person name="Susca A."/>
            <person name="Todd R.B."/>
            <person name="Tsang A."/>
            <person name="Unkles S.E."/>
            <person name="van de Wiele N."/>
            <person name="van Rossen-Uffink D."/>
            <person name="Oliveira J.V."/>
            <person name="Vesth T.C."/>
            <person name="Visser J."/>
            <person name="Yu J.-H."/>
            <person name="Zhou M."/>
            <person name="Andersen M.R."/>
            <person name="Archer D.B."/>
            <person name="Baker S.E."/>
            <person name="Benoit I."/>
            <person name="Brakhage A.A."/>
            <person name="Braus G.H."/>
            <person name="Fischer R."/>
            <person name="Frisvad J.C."/>
            <person name="Goldman G.H."/>
            <person name="Houbraken J."/>
            <person name="Oakley B."/>
            <person name="Pocsi I."/>
            <person name="Scazzocchio C."/>
            <person name="Seiboth B."/>
            <person name="vanKuyk P.A."/>
            <person name="Wortman J."/>
            <person name="Dyer P.S."/>
            <person name="Grigoriev I.V."/>
        </authorList>
    </citation>
    <scope>NUCLEOTIDE SEQUENCE [LARGE SCALE GENOMIC DNA]</scope>
    <source>
        <strain evidence="3">CBS 134.48</strain>
    </source>
</reference>
<dbReference type="OrthoDB" id="4508606at2759"/>
<proteinExistence type="predicted"/>
<feature type="region of interest" description="Disordered" evidence="1">
    <location>
        <begin position="20"/>
        <end position="56"/>
    </location>
</feature>
<sequence>MRSRQPWELLRTDDFGRIQAKWKNGEEKEKREREGEGRERDRRYGNESQSVQSSVRAQKVCDAHPVTRWFERKQVKCERSAVRNYPVRCVVSYPNSKRKGGLLSSGTTSEPAQLTVNLGCLRRRPTKWGRIAERRQPPSTESMDHTPPTVRWRADASCPVYKALYLSL</sequence>
<name>A0A1L9N1A2_ASPTC</name>
<protein>
    <submittedName>
        <fullName evidence="2">Uncharacterized protein</fullName>
    </submittedName>
</protein>